<evidence type="ECO:0000313" key="3">
    <source>
        <dbReference type="EMBL" id="PZQ51344.1"/>
    </source>
</evidence>
<dbReference type="GO" id="GO:0009103">
    <property type="term" value="P:lipopolysaccharide biosynthetic process"/>
    <property type="evidence" value="ECO:0007669"/>
    <property type="project" value="TreeGrafter"/>
</dbReference>
<dbReference type="Proteomes" id="UP000249185">
    <property type="component" value="Unassembled WGS sequence"/>
</dbReference>
<protein>
    <submittedName>
        <fullName evidence="3">Glycosyl transferase family 1</fullName>
    </submittedName>
</protein>
<dbReference type="EMBL" id="QFPW01000002">
    <property type="protein sequence ID" value="PZQ51344.1"/>
    <property type="molecule type" value="Genomic_DNA"/>
</dbReference>
<name>A0A2W5NDX6_RHOSU</name>
<dbReference type="SUPFAM" id="SSF53756">
    <property type="entry name" value="UDP-Glycosyltransferase/glycogen phosphorylase"/>
    <property type="match status" value="1"/>
</dbReference>
<evidence type="ECO:0000256" key="1">
    <source>
        <dbReference type="ARBA" id="ARBA00022679"/>
    </source>
</evidence>
<accession>A0A2W5NDX6</accession>
<dbReference type="AlphaFoldDB" id="A0A2W5NDX6"/>
<sequence length="414" mass="45977">MTDRRGARMKILFIHDNFPAQFGVLGMWLAREGWDVTFATNAEQAAAPGIRVLRYGPHREPAKEVHPYAQPMERAAINGQGFARAALKARDAGYAPDIVVAHSGWGGGMFARDIFPDAAFVAYCEWWYRFPGSDTRFLSELTGQPIQGSVESPMLESARNAPIAMDLTRADAVLCPTRFQAAQFPERLRPLLTVQHDGIDTAYHAPDLMDRGSTLDGLVAPDAPVVTYATRGMEPHRGFPQFMASLPAVLASDPRIQVVIAGENRVAYGGRTQREVDWKARALEEHDLDPARVHFVGRLDRPVYRRLLRRSNAHVYLTVPFVLSWSMLEAMSFACPLVLSDTEPVREFADADSATLVPMKDPAAIARGVLETLGDPVASERRARAARAVIDPVYSTARIWPEKARMFAELVRNR</sequence>
<gene>
    <name evidence="3" type="ORF">DI556_04025</name>
</gene>
<reference evidence="3 4" key="1">
    <citation type="submission" date="2017-08" db="EMBL/GenBank/DDBJ databases">
        <title>Infants hospitalized years apart are colonized by the same room-sourced microbial strains.</title>
        <authorList>
            <person name="Brooks B."/>
            <person name="Olm M.R."/>
            <person name="Firek B.A."/>
            <person name="Baker R."/>
            <person name="Thomas B.C."/>
            <person name="Morowitz M.J."/>
            <person name="Banfield J.F."/>
        </authorList>
    </citation>
    <scope>NUCLEOTIDE SEQUENCE [LARGE SCALE GENOMIC DNA]</scope>
    <source>
        <strain evidence="3">S2_005_002_R2_34</strain>
    </source>
</reference>
<dbReference type="Pfam" id="PF12000">
    <property type="entry name" value="Glyco_trans_4_3"/>
    <property type="match status" value="1"/>
</dbReference>
<dbReference type="Gene3D" id="3.40.50.2000">
    <property type="entry name" value="Glycogen Phosphorylase B"/>
    <property type="match status" value="2"/>
</dbReference>
<evidence type="ECO:0000313" key="4">
    <source>
        <dbReference type="Proteomes" id="UP000249185"/>
    </source>
</evidence>
<dbReference type="Pfam" id="PF13692">
    <property type="entry name" value="Glyco_trans_1_4"/>
    <property type="match status" value="1"/>
</dbReference>
<keyword evidence="1 3" id="KW-0808">Transferase</keyword>
<proteinExistence type="predicted"/>
<dbReference type="GO" id="GO:0016757">
    <property type="term" value="F:glycosyltransferase activity"/>
    <property type="evidence" value="ECO:0007669"/>
    <property type="project" value="TreeGrafter"/>
</dbReference>
<organism evidence="3 4">
    <name type="scientific">Rhodovulum sulfidophilum</name>
    <name type="common">Rhodobacter sulfidophilus</name>
    <dbReference type="NCBI Taxonomy" id="35806"/>
    <lineage>
        <taxon>Bacteria</taxon>
        <taxon>Pseudomonadati</taxon>
        <taxon>Pseudomonadota</taxon>
        <taxon>Alphaproteobacteria</taxon>
        <taxon>Rhodobacterales</taxon>
        <taxon>Paracoccaceae</taxon>
        <taxon>Rhodovulum</taxon>
    </lineage>
</organism>
<dbReference type="PANTHER" id="PTHR46401:SF2">
    <property type="entry name" value="GLYCOSYLTRANSFERASE WBBK-RELATED"/>
    <property type="match status" value="1"/>
</dbReference>
<feature type="domain" description="Glycosyl transferase family 4" evidence="2">
    <location>
        <begin position="33"/>
        <end position="203"/>
    </location>
</feature>
<comment type="caution">
    <text evidence="3">The sequence shown here is derived from an EMBL/GenBank/DDBJ whole genome shotgun (WGS) entry which is preliminary data.</text>
</comment>
<evidence type="ECO:0000259" key="2">
    <source>
        <dbReference type="Pfam" id="PF12000"/>
    </source>
</evidence>
<dbReference type="InterPro" id="IPR022623">
    <property type="entry name" value="Glyco_trans_4"/>
</dbReference>
<dbReference type="PANTHER" id="PTHR46401">
    <property type="entry name" value="GLYCOSYLTRANSFERASE WBBK-RELATED"/>
    <property type="match status" value="1"/>
</dbReference>